<dbReference type="STRING" id="41875.K8EGK2"/>
<feature type="region of interest" description="Disordered" evidence="1">
    <location>
        <begin position="132"/>
        <end position="180"/>
    </location>
</feature>
<dbReference type="AlphaFoldDB" id="K8EGK2"/>
<dbReference type="SUPFAM" id="SSF50978">
    <property type="entry name" value="WD40 repeat-like"/>
    <property type="match status" value="1"/>
</dbReference>
<dbReference type="InterPro" id="IPR036322">
    <property type="entry name" value="WD40_repeat_dom_sf"/>
</dbReference>
<dbReference type="Gene3D" id="1.10.287.110">
    <property type="entry name" value="DnaJ domain"/>
    <property type="match status" value="1"/>
</dbReference>
<evidence type="ECO:0000313" key="3">
    <source>
        <dbReference type="EMBL" id="CCO17151.1"/>
    </source>
</evidence>
<dbReference type="SMART" id="SM00320">
    <property type="entry name" value="WD40"/>
    <property type="match status" value="3"/>
</dbReference>
<feature type="region of interest" description="Disordered" evidence="1">
    <location>
        <begin position="1"/>
        <end position="37"/>
    </location>
</feature>
<dbReference type="InterPro" id="IPR001680">
    <property type="entry name" value="WD40_rpt"/>
</dbReference>
<dbReference type="InterPro" id="IPR015943">
    <property type="entry name" value="WD40/YVTN_repeat-like_dom_sf"/>
</dbReference>
<dbReference type="OrthoDB" id="189968at2759"/>
<feature type="compositionally biased region" description="Polar residues" evidence="1">
    <location>
        <begin position="23"/>
        <end position="36"/>
    </location>
</feature>
<accession>K8EGK2</accession>
<gene>
    <name evidence="3" type="ORF">Bathy06g01850</name>
</gene>
<dbReference type="GeneID" id="19015165"/>
<dbReference type="KEGG" id="bpg:Bathy06g01850"/>
<sequence length="643" mass="71198">MTIFCSPDDIDDETRPRNHHSGGASTTTENKNSHQNRLYEPLLSKAKSILNVSSSENEIILTKASIDRAFRKHSLKAHPDKKSGSEEMFKRGKWAKEVLMRHVNGEDLNGFWWEEGDGDGERESLRKPTYDWKRTRGKKKKEEEEDEMNGRKRGDNAEQSDCLKDGNDRHDPEEEEQEEQIKLRTLHETHKHAVTVMSVLKGDGCVFIASGDAGGEVVIYEKKSKKILSINAGSDVKRKLGAIAALEWNGDGNNNTRGQTISLAVTFAKGCDAHVYEFLPIDLSVKSKAVLRGTHSKRITCCAFNDDILVLGSADGTSSVWAKEPCEDASNEWTRKRMLRHHSDKEKEATPKSAITSTLIHFSGTEKDQKHLHIVTSDASGRFKVWEGDSGHLEKLAKIHDVNWSGCGGIVKTALMRKHKSTATTSNDEKVYVITSHFDSNSDISRALCWDAFSQNDDQKTPIRGYVHEYPKKGVPFYGRLSSFDFFTPPPSGEEDRRREPIAAEPLDSDTENDDASSSSLGAFVAASTLTVVDTSANTLLFALDLPSTSKRTKISPNGLLVASALTTGQISIVSIDDAEALFEINDDRSATSTSPSPPPLLRHPENQTNATPLWTLEWLDGHTLIYGNQNCALCEVQISSSA</sequence>
<evidence type="ECO:0000259" key="2">
    <source>
        <dbReference type="PROSITE" id="PS50076"/>
    </source>
</evidence>
<dbReference type="Proteomes" id="UP000198341">
    <property type="component" value="Chromosome 6"/>
</dbReference>
<dbReference type="InterPro" id="IPR036869">
    <property type="entry name" value="J_dom_sf"/>
</dbReference>
<dbReference type="InterPro" id="IPR001623">
    <property type="entry name" value="DnaJ_domain"/>
</dbReference>
<organism evidence="3 4">
    <name type="scientific">Bathycoccus prasinos</name>
    <dbReference type="NCBI Taxonomy" id="41875"/>
    <lineage>
        <taxon>Eukaryota</taxon>
        <taxon>Viridiplantae</taxon>
        <taxon>Chlorophyta</taxon>
        <taxon>Mamiellophyceae</taxon>
        <taxon>Mamiellales</taxon>
        <taxon>Bathycoccaceae</taxon>
        <taxon>Bathycoccus</taxon>
    </lineage>
</organism>
<dbReference type="EMBL" id="FO082273">
    <property type="protein sequence ID" value="CCO17151.1"/>
    <property type="molecule type" value="Genomic_DNA"/>
</dbReference>
<feature type="domain" description="J" evidence="2">
    <location>
        <begin position="45"/>
        <end position="134"/>
    </location>
</feature>
<name>K8EGK2_9CHLO</name>
<feature type="compositionally biased region" description="Basic and acidic residues" evidence="1">
    <location>
        <begin position="148"/>
        <end position="172"/>
    </location>
</feature>
<reference evidence="3 4" key="1">
    <citation type="submission" date="2011-10" db="EMBL/GenBank/DDBJ databases">
        <authorList>
            <person name="Genoscope - CEA"/>
        </authorList>
    </citation>
    <scope>NUCLEOTIDE SEQUENCE [LARGE SCALE GENOMIC DNA]</scope>
    <source>
        <strain evidence="3 4">RCC 1105</strain>
    </source>
</reference>
<dbReference type="Gene3D" id="2.130.10.10">
    <property type="entry name" value="YVTN repeat-like/Quinoprotein amine dehydrogenase"/>
    <property type="match status" value="1"/>
</dbReference>
<dbReference type="RefSeq" id="XP_007512551.1">
    <property type="nucleotide sequence ID" value="XM_007512489.1"/>
</dbReference>
<feature type="region of interest" description="Disordered" evidence="1">
    <location>
        <begin position="589"/>
        <end position="608"/>
    </location>
</feature>
<dbReference type="CDD" id="cd06257">
    <property type="entry name" value="DnaJ"/>
    <property type="match status" value="1"/>
</dbReference>
<keyword evidence="4" id="KW-1185">Reference proteome</keyword>
<dbReference type="SUPFAM" id="SSF46565">
    <property type="entry name" value="Chaperone J-domain"/>
    <property type="match status" value="1"/>
</dbReference>
<dbReference type="PROSITE" id="PS50890">
    <property type="entry name" value="PUA"/>
    <property type="match status" value="1"/>
</dbReference>
<protein>
    <recommendedName>
        <fullName evidence="2">J domain-containing protein</fullName>
    </recommendedName>
</protein>
<evidence type="ECO:0000313" key="4">
    <source>
        <dbReference type="Proteomes" id="UP000198341"/>
    </source>
</evidence>
<dbReference type="PROSITE" id="PS50076">
    <property type="entry name" value="DNAJ_2"/>
    <property type="match status" value="1"/>
</dbReference>
<evidence type="ECO:0000256" key="1">
    <source>
        <dbReference type="SAM" id="MobiDB-lite"/>
    </source>
</evidence>
<proteinExistence type="predicted"/>